<dbReference type="SUPFAM" id="SSF51735">
    <property type="entry name" value="NAD(P)-binding Rossmann-fold domains"/>
    <property type="match status" value="1"/>
</dbReference>
<dbReference type="InterPro" id="IPR036291">
    <property type="entry name" value="NAD(P)-bd_dom_sf"/>
</dbReference>
<sequence>MSQMGDDGTFQAPESKQAQSKPGLEKGMAPPSESSRLESSHGFVEYVGSNKLKDKKVLITGGDSGIGRSVAVLMAREGADITIVYLPQEQEDAEKTKGLVENEDRSCLLIPGDLRKNQTCERAVKEHVDRFKKINVLVNNASQQYMCKDITQIDLDQVEDLFRTNILQMFAITKYALPHMSKGDSIINNTSVVTFRGSSSMVDYASTKGAIVGFTRSLALQLIPKGIRVNAVAQQHPGHNARVSHQKRLICNNLHPSMDGSALGSMRIPILLSVFVGQCMASSSTPLLSWQLDGNSRSAWDILWTCLSTIFACTWTLLHMDVPPRNMSITRCTISKIREWVLAILAPEITFLRATGQLADGKTLQKVCNKAQKTRDAESSEPKLWLSQRTRPLEQVQNLDHVDLHPVHTKWTLRQCFCVIAGGLVLQTQDQWIYTIRPRDMKPLIQAGMIHCSDFRDQDIEDRAKADSFAKFFTVLQSTWFLCNVITRWAYDLPVSPIELSTLAYVGCAILIYGVWWYKPKDMGTSIAVHLRCNRDNMPIEVRNMIDENPTGWVHVRALVNEDNWVSVLWKTVRTPFLSRDIEHLETINEIDGSDLIKTPFEIFIFDVACSLTALLYCGIHVAAWDFPFATRAELISWRVFSLASIATAFVICLVGGLADAATLLNSKDLLPSFMVGLARPAGLWTMLVTVIISFNFYIIARLGIIGLVFSSLRALPTGSYTTVGWMTSIPHF</sequence>
<keyword evidence="3" id="KW-0812">Transmembrane</keyword>
<evidence type="ECO:0000313" key="4">
    <source>
        <dbReference type="EMBL" id="OQE77536.1"/>
    </source>
</evidence>
<evidence type="ECO:0000313" key="5">
    <source>
        <dbReference type="Proteomes" id="UP000191691"/>
    </source>
</evidence>
<keyword evidence="1" id="KW-0521">NADP</keyword>
<gene>
    <name evidence="4" type="ORF">PENNAL_c0060G00196</name>
</gene>
<feature type="transmembrane region" description="Helical" evidence="3">
    <location>
        <begin position="603"/>
        <end position="624"/>
    </location>
</feature>
<dbReference type="InterPro" id="IPR020904">
    <property type="entry name" value="Sc_DH/Rdtase_CS"/>
</dbReference>
<evidence type="ECO:0000256" key="3">
    <source>
        <dbReference type="SAM" id="Phobius"/>
    </source>
</evidence>
<dbReference type="PROSITE" id="PS00061">
    <property type="entry name" value="ADH_SHORT"/>
    <property type="match status" value="1"/>
</dbReference>
<proteinExistence type="predicted"/>
<keyword evidence="3" id="KW-0472">Membrane</keyword>
<dbReference type="STRING" id="60175.A0A1V6XR77"/>
<dbReference type="PRINTS" id="PR00081">
    <property type="entry name" value="GDHRDH"/>
</dbReference>
<keyword evidence="5" id="KW-1185">Reference proteome</keyword>
<feature type="transmembrane region" description="Helical" evidence="3">
    <location>
        <begin position="636"/>
        <end position="661"/>
    </location>
</feature>
<dbReference type="Gene3D" id="3.40.50.720">
    <property type="entry name" value="NAD(P)-binding Rossmann-like Domain"/>
    <property type="match status" value="1"/>
</dbReference>
<protein>
    <submittedName>
        <fullName evidence="4">Uncharacterized protein</fullName>
    </submittedName>
</protein>
<dbReference type="AlphaFoldDB" id="A0A1V6XR77"/>
<evidence type="ECO:0000256" key="2">
    <source>
        <dbReference type="SAM" id="MobiDB-lite"/>
    </source>
</evidence>
<dbReference type="InterPro" id="IPR002347">
    <property type="entry name" value="SDR_fam"/>
</dbReference>
<dbReference type="PRINTS" id="PR00080">
    <property type="entry name" value="SDRFAMILY"/>
</dbReference>
<dbReference type="PANTHER" id="PTHR35043:SF7">
    <property type="entry name" value="TRANSCRIPTION FACTOR DOMAIN-CONTAINING PROTEIN"/>
    <property type="match status" value="1"/>
</dbReference>
<dbReference type="EMBL" id="MOOB01000060">
    <property type="protein sequence ID" value="OQE77536.1"/>
    <property type="molecule type" value="Genomic_DNA"/>
</dbReference>
<reference evidence="5" key="1">
    <citation type="journal article" date="2017" name="Nat. Microbiol.">
        <title>Global analysis of biosynthetic gene clusters reveals vast potential of secondary metabolite production in Penicillium species.</title>
        <authorList>
            <person name="Nielsen J.C."/>
            <person name="Grijseels S."/>
            <person name="Prigent S."/>
            <person name="Ji B."/>
            <person name="Dainat J."/>
            <person name="Nielsen K.F."/>
            <person name="Frisvad J.C."/>
            <person name="Workman M."/>
            <person name="Nielsen J."/>
        </authorList>
    </citation>
    <scope>NUCLEOTIDE SEQUENCE [LARGE SCALE GENOMIC DNA]</scope>
    <source>
        <strain evidence="5">IBT 13039</strain>
    </source>
</reference>
<accession>A0A1V6XR77</accession>
<keyword evidence="3" id="KW-1133">Transmembrane helix</keyword>
<dbReference type="Proteomes" id="UP000191691">
    <property type="component" value="Unassembled WGS sequence"/>
</dbReference>
<comment type="caution">
    <text evidence="4">The sequence shown here is derived from an EMBL/GenBank/DDBJ whole genome shotgun (WGS) entry which is preliminary data.</text>
</comment>
<dbReference type="Pfam" id="PF00106">
    <property type="entry name" value="adh_short"/>
    <property type="match status" value="1"/>
</dbReference>
<organism evidence="4 5">
    <name type="scientific">Penicillium nalgiovense</name>
    <dbReference type="NCBI Taxonomy" id="60175"/>
    <lineage>
        <taxon>Eukaryota</taxon>
        <taxon>Fungi</taxon>
        <taxon>Dikarya</taxon>
        <taxon>Ascomycota</taxon>
        <taxon>Pezizomycotina</taxon>
        <taxon>Eurotiomycetes</taxon>
        <taxon>Eurotiomycetidae</taxon>
        <taxon>Eurotiales</taxon>
        <taxon>Aspergillaceae</taxon>
        <taxon>Penicillium</taxon>
    </lineage>
</organism>
<feature type="transmembrane region" description="Helical" evidence="3">
    <location>
        <begin position="682"/>
        <end position="710"/>
    </location>
</feature>
<dbReference type="PANTHER" id="PTHR35043">
    <property type="entry name" value="TRANSCRIPTION FACTOR DOMAIN-CONTAINING PROTEIN"/>
    <property type="match status" value="1"/>
</dbReference>
<feature type="region of interest" description="Disordered" evidence="2">
    <location>
        <begin position="1"/>
        <end position="40"/>
    </location>
</feature>
<name>A0A1V6XR77_PENNA</name>
<dbReference type="OMA" id="VITRWAY"/>
<evidence type="ECO:0000256" key="1">
    <source>
        <dbReference type="ARBA" id="ARBA00022857"/>
    </source>
</evidence>